<dbReference type="GO" id="GO:0005654">
    <property type="term" value="C:nucleoplasm"/>
    <property type="evidence" value="ECO:0007669"/>
    <property type="project" value="TreeGrafter"/>
</dbReference>
<feature type="compositionally biased region" description="Polar residues" evidence="1">
    <location>
        <begin position="413"/>
        <end position="425"/>
    </location>
</feature>
<feature type="compositionally biased region" description="Gly residues" evidence="1">
    <location>
        <begin position="532"/>
        <end position="546"/>
    </location>
</feature>
<protein>
    <submittedName>
        <fullName evidence="2">Mastermind-like protein 3</fullName>
    </submittedName>
</protein>
<dbReference type="AlphaFoldDB" id="A0A5C6MY04"/>
<reference evidence="2 3" key="1">
    <citation type="submission" date="2019-04" db="EMBL/GenBank/DDBJ databases">
        <title>Chromosome genome assembly for Takifugu flavidus.</title>
        <authorList>
            <person name="Xiao S."/>
        </authorList>
    </citation>
    <scope>NUCLEOTIDE SEQUENCE [LARGE SCALE GENOMIC DNA]</scope>
    <source>
        <strain evidence="2">HTHZ2018</strain>
        <tissue evidence="2">Muscle</tissue>
    </source>
</reference>
<dbReference type="GO" id="GO:0003713">
    <property type="term" value="F:transcription coactivator activity"/>
    <property type="evidence" value="ECO:0007669"/>
    <property type="project" value="InterPro"/>
</dbReference>
<dbReference type="GO" id="GO:0007221">
    <property type="term" value="P:positive regulation of transcription of Notch receptor target"/>
    <property type="evidence" value="ECO:0007669"/>
    <property type="project" value="InterPro"/>
</dbReference>
<feature type="compositionally biased region" description="Low complexity" evidence="1">
    <location>
        <begin position="379"/>
        <end position="403"/>
    </location>
</feature>
<sequence>RYLIALGEHEAIEQRVPSLVLTPLFCLLQLQETVKRKLDSARSPLNGEQNGVCDGGGYSPTKRVRKDGPVGLDSLTGLTNNNNNNNGPPISPLHHQIDIKPILGGPNTSAGNTTTSNGNHVGQAADDLGKNGGSHLSDMKLNGSLDLEDSFSLLKDLKQEPLDDGGGMESSDPQSLSNQNKLFSDINLNDQEWQELIDELANTVPEDDMHDLFNEDFEDKKEGEFGRSANNPTPGPQETVVNPTAMGAAPAAPLPLPPQPPQGGPQVPMGSPQVRPPSSGPQFATTANGTPPQQPLQQSPAVAMASGSPLHNCVARSPQTPTQAQTQAVSRPGSGYMLNQGPGVSQAGTGPGTTGVAPGVTPGSQPVGPVTPELSPAEQLKAMAQQRAKLLQQKQQQQQQQAANWSPAGAPTSPYNSVPFNQDKPNSPMMYPPQAFNTPQGPLVAPNNGPKAPMNNYLPHNHLGMMGQQPPAGINPNAMTKQQQQTAAMLSYSNTKPLSHFSGSGVDHIGQRMTPPMAGNSQVKNPMMPPYMGGGGGGARGRGQGRPRGPSRDRRRT</sequence>
<feature type="compositionally biased region" description="Low complexity" evidence="1">
    <location>
        <begin position="104"/>
        <end position="119"/>
    </location>
</feature>
<proteinExistence type="predicted"/>
<evidence type="ECO:0000313" key="2">
    <source>
        <dbReference type="EMBL" id="TWW59745.1"/>
    </source>
</evidence>
<dbReference type="PANTHER" id="PTHR15692:SF8">
    <property type="entry name" value="MASTERMIND-LIKE PROTEIN 3"/>
    <property type="match status" value="1"/>
</dbReference>
<feature type="compositionally biased region" description="Pro residues" evidence="1">
    <location>
        <begin position="252"/>
        <end position="263"/>
    </location>
</feature>
<keyword evidence="3" id="KW-1185">Reference proteome</keyword>
<dbReference type="EMBL" id="RHFK02000019">
    <property type="protein sequence ID" value="TWW59745.1"/>
    <property type="molecule type" value="Genomic_DNA"/>
</dbReference>
<evidence type="ECO:0000313" key="3">
    <source>
        <dbReference type="Proteomes" id="UP000324091"/>
    </source>
</evidence>
<dbReference type="InterPro" id="IPR046369">
    <property type="entry name" value="MAML1-3"/>
</dbReference>
<feature type="compositionally biased region" description="Low complexity" evidence="1">
    <location>
        <begin position="354"/>
        <end position="363"/>
    </location>
</feature>
<feature type="compositionally biased region" description="Low complexity" evidence="1">
    <location>
        <begin position="264"/>
        <end position="273"/>
    </location>
</feature>
<accession>A0A5C6MY04</accession>
<feature type="region of interest" description="Disordered" evidence="1">
    <location>
        <begin position="46"/>
        <end position="135"/>
    </location>
</feature>
<feature type="compositionally biased region" description="Low complexity" evidence="1">
    <location>
        <begin position="318"/>
        <end position="328"/>
    </location>
</feature>
<comment type="caution">
    <text evidence="2">The sequence shown here is derived from an EMBL/GenBank/DDBJ whole genome shotgun (WGS) entry which is preliminary data.</text>
</comment>
<name>A0A5C6MY04_9TELE</name>
<gene>
    <name evidence="2" type="ORF">D4764_06G0012750</name>
</gene>
<feature type="compositionally biased region" description="Polar residues" evidence="1">
    <location>
        <begin position="280"/>
        <end position="300"/>
    </location>
</feature>
<evidence type="ECO:0000256" key="1">
    <source>
        <dbReference type="SAM" id="MobiDB-lite"/>
    </source>
</evidence>
<organism evidence="2 3">
    <name type="scientific">Takifugu flavidus</name>
    <name type="common">sansaifugu</name>
    <dbReference type="NCBI Taxonomy" id="433684"/>
    <lineage>
        <taxon>Eukaryota</taxon>
        <taxon>Metazoa</taxon>
        <taxon>Chordata</taxon>
        <taxon>Craniata</taxon>
        <taxon>Vertebrata</taxon>
        <taxon>Euteleostomi</taxon>
        <taxon>Actinopterygii</taxon>
        <taxon>Neopterygii</taxon>
        <taxon>Teleostei</taxon>
        <taxon>Neoteleostei</taxon>
        <taxon>Acanthomorphata</taxon>
        <taxon>Eupercaria</taxon>
        <taxon>Tetraodontiformes</taxon>
        <taxon>Tetradontoidea</taxon>
        <taxon>Tetraodontidae</taxon>
        <taxon>Takifugu</taxon>
    </lineage>
</organism>
<feature type="non-terminal residue" evidence="2">
    <location>
        <position position="1"/>
    </location>
</feature>
<feature type="region of interest" description="Disordered" evidence="1">
    <location>
        <begin position="158"/>
        <end position="177"/>
    </location>
</feature>
<feature type="region of interest" description="Disordered" evidence="1">
    <location>
        <begin position="516"/>
        <end position="557"/>
    </location>
</feature>
<dbReference type="Proteomes" id="UP000324091">
    <property type="component" value="Chromosome 6"/>
</dbReference>
<dbReference type="PANTHER" id="PTHR15692">
    <property type="entry name" value="MASTERMIND-LIKE"/>
    <property type="match status" value="1"/>
</dbReference>
<feature type="region of interest" description="Disordered" evidence="1">
    <location>
        <begin position="222"/>
        <end position="441"/>
    </location>
</feature>